<evidence type="ECO:0000256" key="1">
    <source>
        <dbReference type="SAM" id="Phobius"/>
    </source>
</evidence>
<sequence>MFLVIVVLFFFVVSWFAAYTLVIIPIHLLSSLGSLLNLSLLIMVLLLFTWFFGD</sequence>
<proteinExistence type="predicted"/>
<keyword evidence="1" id="KW-0812">Transmembrane</keyword>
<dbReference type="AlphaFoldDB" id="B1WT76"/>
<accession>B1WT76</accession>
<keyword evidence="3" id="KW-1185">Reference proteome</keyword>
<keyword evidence="1" id="KW-1133">Transmembrane helix</keyword>
<organism evidence="2 3">
    <name type="scientific">Crocosphaera subtropica (strain ATCC 51142 / BH68)</name>
    <name type="common">Cyanothece sp. (strain ATCC 51142)</name>
    <dbReference type="NCBI Taxonomy" id="43989"/>
    <lineage>
        <taxon>Bacteria</taxon>
        <taxon>Bacillati</taxon>
        <taxon>Cyanobacteriota</taxon>
        <taxon>Cyanophyceae</taxon>
        <taxon>Oscillatoriophycideae</taxon>
        <taxon>Chroococcales</taxon>
        <taxon>Aphanothecaceae</taxon>
        <taxon>Crocosphaera</taxon>
        <taxon>Crocosphaera subtropica</taxon>
    </lineage>
</organism>
<evidence type="ECO:0000313" key="2">
    <source>
        <dbReference type="EMBL" id="ACB51998.1"/>
    </source>
</evidence>
<protein>
    <submittedName>
        <fullName evidence="2">Uncharacterized protein</fullName>
    </submittedName>
</protein>
<gene>
    <name evidence="2" type="ordered locus">cce_2650</name>
</gene>
<name>B1WT76_CROS5</name>
<dbReference type="HOGENOM" id="CLU_3042549_0_0_3"/>
<dbReference type="EMBL" id="CP000806">
    <property type="protein sequence ID" value="ACB51998.1"/>
    <property type="molecule type" value="Genomic_DNA"/>
</dbReference>
<feature type="transmembrane region" description="Helical" evidence="1">
    <location>
        <begin position="6"/>
        <end position="28"/>
    </location>
</feature>
<keyword evidence="1" id="KW-0472">Membrane</keyword>
<dbReference type="RefSeq" id="WP_009544661.1">
    <property type="nucleotide sequence ID" value="NC_010546.1"/>
</dbReference>
<dbReference type="Proteomes" id="UP000001203">
    <property type="component" value="Chromosome circular"/>
</dbReference>
<dbReference type="KEGG" id="cyt:cce_2650"/>
<feature type="transmembrane region" description="Helical" evidence="1">
    <location>
        <begin position="35"/>
        <end position="53"/>
    </location>
</feature>
<reference evidence="2 3" key="1">
    <citation type="journal article" date="2008" name="Proc. Natl. Acad. Sci. U.S.A.">
        <title>The genome of Cyanothece 51142, a unicellular diazotrophic cyanobacterium important in the marine nitrogen cycle.</title>
        <authorList>
            <person name="Welsh E.A."/>
            <person name="Liberton M."/>
            <person name="Stoeckel J."/>
            <person name="Loh T."/>
            <person name="Elvitigala T."/>
            <person name="Wang C."/>
            <person name="Wollam A."/>
            <person name="Fulton R.S."/>
            <person name="Clifton S.W."/>
            <person name="Jacobs J.M."/>
            <person name="Aurora R."/>
            <person name="Ghosh B.K."/>
            <person name="Sherman L.A."/>
            <person name="Smith R.D."/>
            <person name="Wilson R.K."/>
            <person name="Pakrasi H.B."/>
        </authorList>
    </citation>
    <scope>NUCLEOTIDE SEQUENCE [LARGE SCALE GENOMIC DNA]</scope>
    <source>
        <strain evidence="3">ATCC 51142 / BH68</strain>
    </source>
</reference>
<evidence type="ECO:0000313" key="3">
    <source>
        <dbReference type="Proteomes" id="UP000001203"/>
    </source>
</evidence>